<accession>A0A2A2HBP2</accession>
<dbReference type="EMBL" id="LWMS01000048">
    <property type="protein sequence ID" value="PWL07534.1"/>
    <property type="molecule type" value="Genomic_DNA"/>
</dbReference>
<evidence type="ECO:0000313" key="4">
    <source>
        <dbReference type="Proteomes" id="UP000217528"/>
    </source>
</evidence>
<feature type="domain" description="Small zinc finger protein HVO-2753-like zinc-binding pocket" evidence="1">
    <location>
        <begin position="7"/>
        <end position="50"/>
    </location>
</feature>
<name>A0A2A2HBP2_9EURY</name>
<dbReference type="InterPro" id="IPR044720">
    <property type="entry name" value="HVO_2753-like"/>
</dbReference>
<dbReference type="RefSeq" id="WP_095609146.1">
    <property type="nucleotide sequence ID" value="NZ_CANQEZ010000001.1"/>
</dbReference>
<dbReference type="NCBIfam" id="NF011481">
    <property type="entry name" value="PRK14890.1"/>
    <property type="match status" value="1"/>
</dbReference>
<proteinExistence type="predicted"/>
<reference evidence="2 4" key="2">
    <citation type="journal article" date="2017" name="BMC Genomics">
        <title>Genomic analysis of methanogenic archaea reveals a shift towards energy conservation.</title>
        <authorList>
            <person name="Gilmore S.P."/>
            <person name="Henske J.K."/>
            <person name="Sexton J.A."/>
            <person name="Solomon K.V."/>
            <person name="Seppala S."/>
            <person name="Yoo J.I."/>
            <person name="Huyett L.M."/>
            <person name="Pressman A."/>
            <person name="Cogan J.Z."/>
            <person name="Kivenson V."/>
            <person name="Peng X."/>
            <person name="Tan Y."/>
            <person name="Valentine D.L."/>
            <person name="O'Malley M.A."/>
        </authorList>
    </citation>
    <scope>NUCLEOTIDE SEQUENCE [LARGE SCALE GENOMIC DNA]</scope>
    <source>
        <strain evidence="2 4">1R-7</strain>
    </source>
</reference>
<dbReference type="InterPro" id="IPR011668">
    <property type="entry name" value="HVO_2753-like_ZBP"/>
</dbReference>
<reference evidence="3 5" key="1">
    <citation type="submission" date="2016-04" db="EMBL/GenBank/DDBJ databases">
        <title>Genome sequence of Methanosphaera cuniculi DSM 4103.</title>
        <authorList>
            <person name="Poehlein A."/>
            <person name="Seedorf H."/>
            <person name="Daniel R."/>
        </authorList>
    </citation>
    <scope>NUCLEOTIDE SEQUENCE [LARGE SCALE GENOMIC DNA]</scope>
    <source>
        <strain evidence="3 5">DSM 4103</strain>
    </source>
</reference>
<evidence type="ECO:0000313" key="3">
    <source>
        <dbReference type="EMBL" id="PWL07534.1"/>
    </source>
</evidence>
<comment type="caution">
    <text evidence="2">The sequence shown here is derived from an EMBL/GenBank/DDBJ whole genome shotgun (WGS) entry which is preliminary data.</text>
</comment>
<evidence type="ECO:0000313" key="2">
    <source>
        <dbReference type="EMBL" id="PAV06716.1"/>
    </source>
</evidence>
<sequence>MVEEMICTSCKQEISPIDEYVKFHCPECDSVIYRCPKCRTFGHEYECECGFKGP</sequence>
<dbReference type="AlphaFoldDB" id="A0A2A2HBP2"/>
<dbReference type="OrthoDB" id="35104at2157"/>
<organism evidence="2 4">
    <name type="scientific">Methanosphaera cuniculi</name>
    <dbReference type="NCBI Taxonomy" id="1077256"/>
    <lineage>
        <taxon>Archaea</taxon>
        <taxon>Methanobacteriati</taxon>
        <taxon>Methanobacteriota</taxon>
        <taxon>Methanomada group</taxon>
        <taxon>Methanobacteria</taxon>
        <taxon>Methanobacteriales</taxon>
        <taxon>Methanobacteriaceae</taxon>
        <taxon>Methanosphaera</taxon>
    </lineage>
</organism>
<dbReference type="Pfam" id="PF07754">
    <property type="entry name" value="HVO_2753_ZBP"/>
    <property type="match status" value="1"/>
</dbReference>
<dbReference type="Proteomes" id="UP000246004">
    <property type="component" value="Unassembled WGS sequence"/>
</dbReference>
<dbReference type="EMBL" id="LMVN01000026">
    <property type="protein sequence ID" value="PAV06716.1"/>
    <property type="molecule type" value="Genomic_DNA"/>
</dbReference>
<dbReference type="PANTHER" id="PTHR40733">
    <property type="entry name" value="ZINC-RIBBON RNA-BINDING PROTEIN INVOLVED IN TRANSLATION-RELATED"/>
    <property type="match status" value="1"/>
</dbReference>
<dbReference type="Proteomes" id="UP000217528">
    <property type="component" value="Unassembled WGS sequence"/>
</dbReference>
<evidence type="ECO:0000313" key="5">
    <source>
        <dbReference type="Proteomes" id="UP000246004"/>
    </source>
</evidence>
<keyword evidence="4" id="KW-1185">Reference proteome</keyword>
<evidence type="ECO:0000259" key="1">
    <source>
        <dbReference type="Pfam" id="PF07754"/>
    </source>
</evidence>
<dbReference type="PANTHER" id="PTHR40733:SF1">
    <property type="entry name" value="SMALL ZINC FINGER PROTEIN HVO-2753-LIKE ZINC-BINDING POCKET DOMAIN-CONTAINING PROTEIN"/>
    <property type="match status" value="1"/>
</dbReference>
<protein>
    <submittedName>
        <fullName evidence="2">RNA-binding protein</fullName>
    </submittedName>
</protein>
<gene>
    <name evidence="2" type="ORF">ASJ82_06070</name>
    <name evidence="3" type="ORF">MSCUN_16160</name>
</gene>